<organism evidence="1 2">
    <name type="scientific">Panagrolaimus sp. ES5</name>
    <dbReference type="NCBI Taxonomy" id="591445"/>
    <lineage>
        <taxon>Eukaryota</taxon>
        <taxon>Metazoa</taxon>
        <taxon>Ecdysozoa</taxon>
        <taxon>Nematoda</taxon>
        <taxon>Chromadorea</taxon>
        <taxon>Rhabditida</taxon>
        <taxon>Tylenchina</taxon>
        <taxon>Panagrolaimomorpha</taxon>
        <taxon>Panagrolaimoidea</taxon>
        <taxon>Panagrolaimidae</taxon>
        <taxon>Panagrolaimus</taxon>
    </lineage>
</organism>
<accession>A0AC34GWB1</accession>
<protein>
    <submittedName>
        <fullName evidence="2">Uncharacterized protein</fullName>
    </submittedName>
</protein>
<name>A0AC34GWB1_9BILA</name>
<evidence type="ECO:0000313" key="2">
    <source>
        <dbReference type="WBParaSite" id="ES5_v2.g8768.t1"/>
    </source>
</evidence>
<evidence type="ECO:0000313" key="1">
    <source>
        <dbReference type="Proteomes" id="UP000887579"/>
    </source>
</evidence>
<dbReference type="WBParaSite" id="ES5_v2.g8768.t1">
    <property type="protein sequence ID" value="ES5_v2.g8768.t1"/>
    <property type="gene ID" value="ES5_v2.g8768"/>
</dbReference>
<proteinExistence type="predicted"/>
<dbReference type="Proteomes" id="UP000887579">
    <property type="component" value="Unplaced"/>
</dbReference>
<sequence>MAKHGNEYVEYGKIDDHELTALTSSRVIGREQPLQEKNHFCISRLPLNELVDASEKIDVEDECEEVGAKILLRIRCFRTSRFDFDEPPFFTAAPPSDFVGFPA</sequence>
<reference evidence="2" key="1">
    <citation type="submission" date="2022-11" db="UniProtKB">
        <authorList>
            <consortium name="WormBaseParasite"/>
        </authorList>
    </citation>
    <scope>IDENTIFICATION</scope>
</reference>